<dbReference type="EMBL" id="PVEP01000010">
    <property type="protein sequence ID" value="PQV55333.1"/>
    <property type="molecule type" value="Genomic_DNA"/>
</dbReference>
<keyword evidence="3" id="KW-1185">Reference proteome</keyword>
<organism evidence="2 3">
    <name type="scientific">Albidovulum denitrificans</name>
    <dbReference type="NCBI Taxonomy" id="404881"/>
    <lineage>
        <taxon>Bacteria</taxon>
        <taxon>Pseudomonadati</taxon>
        <taxon>Pseudomonadota</taxon>
        <taxon>Alphaproteobacteria</taxon>
        <taxon>Rhodobacterales</taxon>
        <taxon>Paracoccaceae</taxon>
        <taxon>Albidovulum</taxon>
    </lineage>
</organism>
<dbReference type="RefSeq" id="WP_105516126.1">
    <property type="nucleotide sequence ID" value="NZ_PVEP01000010.1"/>
</dbReference>
<dbReference type="AlphaFoldDB" id="A0A2S8S3H3"/>
<feature type="chain" id="PRO_5015593155" description="Outer membrane beta-barrel porin/alpha-amylase" evidence="1">
    <location>
        <begin position="26"/>
        <end position="264"/>
    </location>
</feature>
<dbReference type="Proteomes" id="UP000238338">
    <property type="component" value="Unassembled WGS sequence"/>
</dbReference>
<sequence>MKTTTSTFAFLAGLMVLSVPVTAVAGGLSDPAPTPVIAAARAEPGRAFPAIFGANSAIPAPGGTAYGALTYTNPRRGVSGQGGDGDLALGYVFGNPVTGLSVTTGVNITSLEDFGEDGAFDLSIARMLRASGNSATFIGASAGNIFAWGDAKLDDEKYSAYVSHLVGFQTAGGEVPVQFTLGYGDNTTRKDDGSGLMKEGVFAGVGVGLNEVLSASISATTTQANIGFTMVVPQVPGLGVSLGMYDVTDNTDRRQGALSVGFSF</sequence>
<evidence type="ECO:0000256" key="1">
    <source>
        <dbReference type="SAM" id="SignalP"/>
    </source>
</evidence>
<feature type="signal peptide" evidence="1">
    <location>
        <begin position="1"/>
        <end position="25"/>
    </location>
</feature>
<comment type="caution">
    <text evidence="2">The sequence shown here is derived from an EMBL/GenBank/DDBJ whole genome shotgun (WGS) entry which is preliminary data.</text>
</comment>
<reference evidence="2 3" key="1">
    <citation type="submission" date="2018-02" db="EMBL/GenBank/DDBJ databases">
        <title>Genomic Encyclopedia of Archaeal and Bacterial Type Strains, Phase II (KMG-II): from individual species to whole genera.</title>
        <authorList>
            <person name="Goeker M."/>
        </authorList>
    </citation>
    <scope>NUCLEOTIDE SEQUENCE [LARGE SCALE GENOMIC DNA]</scope>
    <source>
        <strain evidence="2 3">DSM 18921</strain>
    </source>
</reference>
<evidence type="ECO:0000313" key="2">
    <source>
        <dbReference type="EMBL" id="PQV55333.1"/>
    </source>
</evidence>
<keyword evidence="1" id="KW-0732">Signal</keyword>
<evidence type="ECO:0008006" key="4">
    <source>
        <dbReference type="Google" id="ProtNLM"/>
    </source>
</evidence>
<dbReference type="OrthoDB" id="7863233at2"/>
<accession>A0A2S8S3H3</accession>
<protein>
    <recommendedName>
        <fullName evidence="4">Outer membrane beta-barrel porin/alpha-amylase</fullName>
    </recommendedName>
</protein>
<gene>
    <name evidence="2" type="ORF">LX70_03586</name>
</gene>
<evidence type="ECO:0000313" key="3">
    <source>
        <dbReference type="Proteomes" id="UP000238338"/>
    </source>
</evidence>
<proteinExistence type="predicted"/>
<name>A0A2S8S3H3_9RHOB</name>